<evidence type="ECO:0000256" key="2">
    <source>
        <dbReference type="ARBA" id="ARBA00023125"/>
    </source>
</evidence>
<dbReference type="SMART" id="SM00345">
    <property type="entry name" value="HTH_GNTR"/>
    <property type="match status" value="1"/>
</dbReference>
<evidence type="ECO:0000259" key="5">
    <source>
        <dbReference type="PROSITE" id="PS50949"/>
    </source>
</evidence>
<dbReference type="Proteomes" id="UP001595847">
    <property type="component" value="Unassembled WGS sequence"/>
</dbReference>
<dbReference type="RefSeq" id="WP_378535573.1">
    <property type="nucleotide sequence ID" value="NZ_JBHSBH010000012.1"/>
</dbReference>
<dbReference type="PROSITE" id="PS50949">
    <property type="entry name" value="HTH_GNTR"/>
    <property type="match status" value="1"/>
</dbReference>
<dbReference type="SMART" id="SM00866">
    <property type="entry name" value="UTRA"/>
    <property type="match status" value="1"/>
</dbReference>
<name>A0ABV8FRS4_9ACTN</name>
<evidence type="ECO:0000256" key="4">
    <source>
        <dbReference type="SAM" id="MobiDB-lite"/>
    </source>
</evidence>
<dbReference type="EMBL" id="JBHSBH010000012">
    <property type="protein sequence ID" value="MFC3998069.1"/>
    <property type="molecule type" value="Genomic_DNA"/>
</dbReference>
<feature type="domain" description="HTH gntR-type" evidence="5">
    <location>
        <begin position="2"/>
        <end position="70"/>
    </location>
</feature>
<dbReference type="InterPro" id="IPR028978">
    <property type="entry name" value="Chorismate_lyase_/UTRA_dom_sf"/>
</dbReference>
<gene>
    <name evidence="6" type="ORF">ACFOVU_19220</name>
</gene>
<dbReference type="PANTHER" id="PTHR44846">
    <property type="entry name" value="MANNOSYL-D-GLYCERATE TRANSPORT/METABOLISM SYSTEM REPRESSOR MNGR-RELATED"/>
    <property type="match status" value="1"/>
</dbReference>
<dbReference type="Pfam" id="PF07702">
    <property type="entry name" value="UTRA"/>
    <property type="match status" value="1"/>
</dbReference>
<dbReference type="Gene3D" id="1.10.10.10">
    <property type="entry name" value="Winged helix-like DNA-binding domain superfamily/Winged helix DNA-binding domain"/>
    <property type="match status" value="1"/>
</dbReference>
<dbReference type="InterPro" id="IPR011663">
    <property type="entry name" value="UTRA"/>
</dbReference>
<keyword evidence="2" id="KW-0238">DNA-binding</keyword>
<dbReference type="InterPro" id="IPR036388">
    <property type="entry name" value="WH-like_DNA-bd_sf"/>
</dbReference>
<keyword evidence="7" id="KW-1185">Reference proteome</keyword>
<keyword evidence="1" id="KW-0805">Transcription regulation</keyword>
<evidence type="ECO:0000256" key="1">
    <source>
        <dbReference type="ARBA" id="ARBA00023015"/>
    </source>
</evidence>
<accession>A0ABV8FRS4</accession>
<keyword evidence="3" id="KW-0804">Transcription</keyword>
<dbReference type="InterPro" id="IPR036390">
    <property type="entry name" value="WH_DNA-bd_sf"/>
</dbReference>
<dbReference type="Gene3D" id="3.40.1410.10">
    <property type="entry name" value="Chorismate lyase-like"/>
    <property type="match status" value="1"/>
</dbReference>
<dbReference type="InterPro" id="IPR000524">
    <property type="entry name" value="Tscrpt_reg_HTH_GntR"/>
</dbReference>
<dbReference type="InterPro" id="IPR050679">
    <property type="entry name" value="Bact_HTH_transcr_reg"/>
</dbReference>
<reference evidence="7" key="1">
    <citation type="journal article" date="2019" name="Int. J. Syst. Evol. Microbiol.">
        <title>The Global Catalogue of Microorganisms (GCM) 10K type strain sequencing project: providing services to taxonomists for standard genome sequencing and annotation.</title>
        <authorList>
            <consortium name="The Broad Institute Genomics Platform"/>
            <consortium name="The Broad Institute Genome Sequencing Center for Infectious Disease"/>
            <person name="Wu L."/>
            <person name="Ma J."/>
        </authorList>
    </citation>
    <scope>NUCLEOTIDE SEQUENCE [LARGE SCALE GENOMIC DNA]</scope>
    <source>
        <strain evidence="7">TBRC 1826</strain>
    </source>
</reference>
<evidence type="ECO:0000256" key="3">
    <source>
        <dbReference type="ARBA" id="ARBA00023163"/>
    </source>
</evidence>
<sequence length="265" mass="29228">MTARYREIANELRQAIEQGTYAPGTTLPTYDDLTRKYGVGSGVIREALAVLKADGLISVAKKRGITVRERGSRRRVERGSLVTRDPAKGYVFPAASAPDEPWQVHGRPRRDTVPIPERPAVLLGVDPESPVLRRRRVTSPTGEPPFQLVDTWIHPDAVADAPKVADAQTGPGGYIDRLEEVGHGPISWVEYMRVRMPTSEEAKLLEMPDSMPALEVARVGTSAHTKVPVEVTTCVIPADRVELVTRLRRAKSAHFIAGMMRDIDK</sequence>
<comment type="caution">
    <text evidence="6">The sequence shown here is derived from an EMBL/GenBank/DDBJ whole genome shotgun (WGS) entry which is preliminary data.</text>
</comment>
<proteinExistence type="predicted"/>
<protein>
    <submittedName>
        <fullName evidence="6">GntR family transcriptional regulator</fullName>
    </submittedName>
</protein>
<dbReference type="CDD" id="cd07377">
    <property type="entry name" value="WHTH_GntR"/>
    <property type="match status" value="1"/>
</dbReference>
<feature type="region of interest" description="Disordered" evidence="4">
    <location>
        <begin position="94"/>
        <end position="114"/>
    </location>
</feature>
<evidence type="ECO:0000313" key="7">
    <source>
        <dbReference type="Proteomes" id="UP001595847"/>
    </source>
</evidence>
<dbReference type="PANTHER" id="PTHR44846:SF17">
    <property type="entry name" value="GNTR-FAMILY TRANSCRIPTIONAL REGULATOR"/>
    <property type="match status" value="1"/>
</dbReference>
<evidence type="ECO:0000313" key="6">
    <source>
        <dbReference type="EMBL" id="MFC3998069.1"/>
    </source>
</evidence>
<dbReference type="SUPFAM" id="SSF46785">
    <property type="entry name" value="Winged helix' DNA-binding domain"/>
    <property type="match status" value="1"/>
</dbReference>
<dbReference type="SUPFAM" id="SSF64288">
    <property type="entry name" value="Chorismate lyase-like"/>
    <property type="match status" value="1"/>
</dbReference>
<organism evidence="6 7">
    <name type="scientific">Nocardiopsis sediminis</name>
    <dbReference type="NCBI Taxonomy" id="1778267"/>
    <lineage>
        <taxon>Bacteria</taxon>
        <taxon>Bacillati</taxon>
        <taxon>Actinomycetota</taxon>
        <taxon>Actinomycetes</taxon>
        <taxon>Streptosporangiales</taxon>
        <taxon>Nocardiopsidaceae</taxon>
        <taxon>Nocardiopsis</taxon>
    </lineage>
</organism>
<dbReference type="Pfam" id="PF00392">
    <property type="entry name" value="GntR"/>
    <property type="match status" value="1"/>
</dbReference>